<feature type="domain" description="Radical SAM core" evidence="5">
    <location>
        <begin position="6"/>
        <end position="219"/>
    </location>
</feature>
<dbReference type="SFLD" id="SFLDS00029">
    <property type="entry name" value="Radical_SAM"/>
    <property type="match status" value="1"/>
</dbReference>
<dbReference type="SMART" id="SM00729">
    <property type="entry name" value="Elp3"/>
    <property type="match status" value="1"/>
</dbReference>
<dbReference type="RefSeq" id="WP_077241206.1">
    <property type="nucleotide sequence ID" value="NZ_ANMG01000025.1"/>
</dbReference>
<evidence type="ECO:0000313" key="6">
    <source>
        <dbReference type="EMBL" id="OOC08651.1"/>
    </source>
</evidence>
<keyword evidence="2" id="KW-0479">Metal-binding</keyword>
<keyword evidence="4" id="KW-0411">Iron-sulfur</keyword>
<name>A0ABX3JLJ6_9PSEU</name>
<evidence type="ECO:0000256" key="2">
    <source>
        <dbReference type="ARBA" id="ARBA00022723"/>
    </source>
</evidence>
<keyword evidence="7" id="KW-1185">Reference proteome</keyword>
<dbReference type="PANTHER" id="PTHR11228">
    <property type="entry name" value="RADICAL SAM DOMAIN PROTEIN"/>
    <property type="match status" value="1"/>
</dbReference>
<evidence type="ECO:0000259" key="5">
    <source>
        <dbReference type="PROSITE" id="PS51918"/>
    </source>
</evidence>
<keyword evidence="3" id="KW-0408">Iron</keyword>
<dbReference type="InterPro" id="IPR006638">
    <property type="entry name" value="Elp3/MiaA/NifB-like_rSAM"/>
</dbReference>
<evidence type="ECO:0000256" key="4">
    <source>
        <dbReference type="ARBA" id="ARBA00023014"/>
    </source>
</evidence>
<organism evidence="6 7">
    <name type="scientific">Amycolatopsis azurea DSM 43854</name>
    <dbReference type="NCBI Taxonomy" id="1238180"/>
    <lineage>
        <taxon>Bacteria</taxon>
        <taxon>Bacillati</taxon>
        <taxon>Actinomycetota</taxon>
        <taxon>Actinomycetes</taxon>
        <taxon>Pseudonocardiales</taxon>
        <taxon>Pseudonocardiaceae</taxon>
        <taxon>Amycolatopsis</taxon>
    </lineage>
</organism>
<accession>A0ABX3JLJ6</accession>
<dbReference type="PANTHER" id="PTHR11228:SF7">
    <property type="entry name" value="PQQA PEPTIDE CYCLASE"/>
    <property type="match status" value="1"/>
</dbReference>
<dbReference type="PROSITE" id="PS51918">
    <property type="entry name" value="RADICAL_SAM"/>
    <property type="match status" value="1"/>
</dbReference>
<dbReference type="InterPro" id="IPR058240">
    <property type="entry name" value="rSAM_sf"/>
</dbReference>
<dbReference type="InterPro" id="IPR013785">
    <property type="entry name" value="Aldolase_TIM"/>
</dbReference>
<sequence length="259" mass="28409">MTRLERRFPSSVCVRITRRCNAVCSFCQAPNTSHVELSSEDLEGIAIALKVRGVRSLKLSGGEPTMRSDLAHIIDTIGSVLPKVVVVTNGISLSSEVVAAARDVGAEFKFSVHRPDSSNDDVYRVKSFGKILESMEACSKSRIRFSIHTVVTSSTVDLMGPMAAFALSCGARKISFLPVVPRGRAVKGEENSIGEDSLRAVRADVALLADDFKGRLDVRCVDFWSREYWVIENDGTLWIERSSEKLDERVCGLSELLAP</sequence>
<dbReference type="Pfam" id="PF04055">
    <property type="entry name" value="Radical_SAM"/>
    <property type="match status" value="1"/>
</dbReference>
<dbReference type="EMBL" id="MUXN01000001">
    <property type="protein sequence ID" value="OOC08651.1"/>
    <property type="molecule type" value="Genomic_DNA"/>
</dbReference>
<evidence type="ECO:0000256" key="3">
    <source>
        <dbReference type="ARBA" id="ARBA00023004"/>
    </source>
</evidence>
<protein>
    <recommendedName>
        <fullName evidence="5">Radical SAM core domain-containing protein</fullName>
    </recommendedName>
</protein>
<keyword evidence="1" id="KW-0949">S-adenosyl-L-methionine</keyword>
<evidence type="ECO:0000256" key="1">
    <source>
        <dbReference type="ARBA" id="ARBA00022691"/>
    </source>
</evidence>
<dbReference type="CDD" id="cd01335">
    <property type="entry name" value="Radical_SAM"/>
    <property type="match status" value="1"/>
</dbReference>
<dbReference type="SUPFAM" id="SSF102114">
    <property type="entry name" value="Radical SAM enzymes"/>
    <property type="match status" value="1"/>
</dbReference>
<dbReference type="Gene3D" id="3.20.20.70">
    <property type="entry name" value="Aldolase class I"/>
    <property type="match status" value="1"/>
</dbReference>
<evidence type="ECO:0000313" key="7">
    <source>
        <dbReference type="Proteomes" id="UP000188551"/>
    </source>
</evidence>
<dbReference type="InterPro" id="IPR007197">
    <property type="entry name" value="rSAM"/>
</dbReference>
<dbReference type="Proteomes" id="UP000188551">
    <property type="component" value="Unassembled WGS sequence"/>
</dbReference>
<proteinExistence type="predicted"/>
<dbReference type="SFLD" id="SFLDG01067">
    <property type="entry name" value="SPASM/twitch_domain_containing"/>
    <property type="match status" value="1"/>
</dbReference>
<reference evidence="6 7" key="1">
    <citation type="submission" date="2017-02" db="EMBL/GenBank/DDBJ databases">
        <title>Amycolatopsis azurea DSM 43854 draft genome.</title>
        <authorList>
            <person name="Mayilraj S."/>
        </authorList>
    </citation>
    <scope>NUCLEOTIDE SEQUENCE [LARGE SCALE GENOMIC DNA]</scope>
    <source>
        <strain evidence="6 7">DSM 43854</strain>
    </source>
</reference>
<gene>
    <name evidence="6" type="ORF">B0293_01745</name>
</gene>
<comment type="caution">
    <text evidence="6">The sequence shown here is derived from an EMBL/GenBank/DDBJ whole genome shotgun (WGS) entry which is preliminary data.</text>
</comment>
<dbReference type="InterPro" id="IPR050377">
    <property type="entry name" value="Radical_SAM_PqqE_MftC-like"/>
</dbReference>